<reference evidence="1 2" key="2">
    <citation type="submission" date="2020-06" db="EMBL/GenBank/DDBJ databases">
        <title>Antribacter stalactiti gen. nov., sp. nov., a new member of the family Nacardiaceae isolated from a cave.</title>
        <authorList>
            <person name="Kim I.S."/>
        </authorList>
    </citation>
    <scope>NUCLEOTIDE SEQUENCE [LARGE SCALE GENOMIC DNA]</scope>
    <source>
        <strain evidence="1 2">YC2-7</strain>
    </source>
</reference>
<comment type="caution">
    <text evidence="1">The sequence shown here is derived from an EMBL/GenBank/DDBJ whole genome shotgun (WGS) entry which is preliminary data.</text>
</comment>
<sequence length="354" mass="37204">MTLLEILPSLRGATTPRLDPAVWPATTHCRHGRITVGGISLDEIADRFGSPTYVIDEWSLRAARTLRGGPRDAEVLRSTSSLLSTTAARLVARHGLSLVVHSAHESAVARRAGVDPARLVLVADSADCVSAGPVGRIVVEATMSLEAIAVVATTLDVVGVRCDAWPVPDDIYEQVLTAVAVMCDAQREHQVQMAELHVGIATRGVPPGADLGIALENAIDDACIRNRIGRPHISVDFGESMTARAAVTVSRVHSVGRGIDGRPAVVLAGSAEMLPRPVRGELAAAAVVNRHPLGMTDTFSIIGVNGATEFSEVALPQNIRPGDVLALVSRDGSDLLASSNAVAVNGGDVRRMHR</sequence>
<accession>A0A848K7N7</accession>
<name>A0A848K7N7_9NOCA</name>
<protein>
    <submittedName>
        <fullName evidence="1">Diaminopimelate decarboxylase</fullName>
    </submittedName>
</protein>
<dbReference type="EMBL" id="VCQU01000001">
    <property type="protein sequence ID" value="NMN93616.1"/>
    <property type="molecule type" value="Genomic_DNA"/>
</dbReference>
<evidence type="ECO:0000313" key="2">
    <source>
        <dbReference type="Proteomes" id="UP000535543"/>
    </source>
</evidence>
<keyword evidence="2" id="KW-1185">Reference proteome</keyword>
<dbReference type="Proteomes" id="UP000535543">
    <property type="component" value="Unassembled WGS sequence"/>
</dbReference>
<dbReference type="RefSeq" id="WP_169584319.1">
    <property type="nucleotide sequence ID" value="NZ_VCQU01000001.1"/>
</dbReference>
<organism evidence="1 2">
    <name type="scientific">Antrihabitans stalactiti</name>
    <dbReference type="NCBI Taxonomy" id="2584121"/>
    <lineage>
        <taxon>Bacteria</taxon>
        <taxon>Bacillati</taxon>
        <taxon>Actinomycetota</taxon>
        <taxon>Actinomycetes</taxon>
        <taxon>Mycobacteriales</taxon>
        <taxon>Nocardiaceae</taxon>
        <taxon>Antrihabitans</taxon>
    </lineage>
</organism>
<dbReference type="AlphaFoldDB" id="A0A848K7N7"/>
<proteinExistence type="predicted"/>
<gene>
    <name evidence="1" type="ORF">FGL95_01015</name>
</gene>
<evidence type="ECO:0000313" key="1">
    <source>
        <dbReference type="EMBL" id="NMN93616.1"/>
    </source>
</evidence>
<reference evidence="1 2" key="1">
    <citation type="submission" date="2019-05" db="EMBL/GenBank/DDBJ databases">
        <authorList>
            <person name="Lee S.D."/>
        </authorList>
    </citation>
    <scope>NUCLEOTIDE SEQUENCE [LARGE SCALE GENOMIC DNA]</scope>
    <source>
        <strain evidence="1 2">YC2-7</strain>
    </source>
</reference>